<sequence length="78" mass="8341">MAPGKGSAVAMGLLPLFCLLAHSEVAGAATFVVGDSRGWTFSTAGWPSGKRFRAGRRARFSGHHENEITNLRRNVVAE</sequence>
<proteinExistence type="predicted"/>
<keyword evidence="1" id="KW-0732">Signal</keyword>
<dbReference type="Proteomes" id="UP001222027">
    <property type="component" value="Unassembled WGS sequence"/>
</dbReference>
<organism evidence="2 3">
    <name type="scientific">Ensete ventricosum</name>
    <name type="common">Abyssinian banana</name>
    <name type="synonym">Musa ensete</name>
    <dbReference type="NCBI Taxonomy" id="4639"/>
    <lineage>
        <taxon>Eukaryota</taxon>
        <taxon>Viridiplantae</taxon>
        <taxon>Streptophyta</taxon>
        <taxon>Embryophyta</taxon>
        <taxon>Tracheophyta</taxon>
        <taxon>Spermatophyta</taxon>
        <taxon>Magnoliopsida</taxon>
        <taxon>Liliopsida</taxon>
        <taxon>Zingiberales</taxon>
        <taxon>Musaceae</taxon>
        <taxon>Ensete</taxon>
    </lineage>
</organism>
<evidence type="ECO:0000313" key="2">
    <source>
        <dbReference type="EMBL" id="KAJ8476889.1"/>
    </source>
</evidence>
<keyword evidence="3" id="KW-1185">Reference proteome</keyword>
<evidence type="ECO:0000256" key="1">
    <source>
        <dbReference type="SAM" id="SignalP"/>
    </source>
</evidence>
<dbReference type="InterPro" id="IPR008972">
    <property type="entry name" value="Cupredoxin"/>
</dbReference>
<reference evidence="2 3" key="1">
    <citation type="submission" date="2022-12" db="EMBL/GenBank/DDBJ databases">
        <title>Chromosome-scale assembly of the Ensete ventricosum genome.</title>
        <authorList>
            <person name="Dussert Y."/>
            <person name="Stocks J."/>
            <person name="Wendawek A."/>
            <person name="Woldeyes F."/>
            <person name="Nichols R.A."/>
            <person name="Borrell J.S."/>
        </authorList>
    </citation>
    <scope>NUCLEOTIDE SEQUENCE [LARGE SCALE GENOMIC DNA]</scope>
    <source>
        <strain evidence="3">cv. Maze</strain>
        <tissue evidence="2">Seeds</tissue>
    </source>
</reference>
<evidence type="ECO:0000313" key="3">
    <source>
        <dbReference type="Proteomes" id="UP001222027"/>
    </source>
</evidence>
<evidence type="ECO:0008006" key="4">
    <source>
        <dbReference type="Google" id="ProtNLM"/>
    </source>
</evidence>
<comment type="caution">
    <text evidence="2">The sequence shown here is derived from an EMBL/GenBank/DDBJ whole genome shotgun (WGS) entry which is preliminary data.</text>
</comment>
<feature type="chain" id="PRO_5043877355" description="Phytocyanin domain-containing protein" evidence="1">
    <location>
        <begin position="29"/>
        <end position="78"/>
    </location>
</feature>
<protein>
    <recommendedName>
        <fullName evidence="4">Phytocyanin domain-containing protein</fullName>
    </recommendedName>
</protein>
<dbReference type="AlphaFoldDB" id="A0AAV8QQ72"/>
<dbReference type="EMBL" id="JAQQAF010000006">
    <property type="protein sequence ID" value="KAJ8476889.1"/>
    <property type="molecule type" value="Genomic_DNA"/>
</dbReference>
<accession>A0AAV8QQ72</accession>
<gene>
    <name evidence="2" type="ORF">OPV22_020616</name>
</gene>
<feature type="signal peptide" evidence="1">
    <location>
        <begin position="1"/>
        <end position="28"/>
    </location>
</feature>
<dbReference type="SUPFAM" id="SSF49503">
    <property type="entry name" value="Cupredoxins"/>
    <property type="match status" value="1"/>
</dbReference>
<name>A0AAV8QQ72_ENSVE</name>